<dbReference type="STRING" id="1447782.SAMN05444417_0860"/>
<dbReference type="EMBL" id="FQYO01000002">
    <property type="protein sequence ID" value="SHI52499.1"/>
    <property type="molecule type" value="Genomic_DNA"/>
</dbReference>
<proteinExistence type="predicted"/>
<evidence type="ECO:0000313" key="2">
    <source>
        <dbReference type="EMBL" id="SHI52499.1"/>
    </source>
</evidence>
<evidence type="ECO:0000313" key="3">
    <source>
        <dbReference type="Proteomes" id="UP000184292"/>
    </source>
</evidence>
<evidence type="ECO:0000256" key="1">
    <source>
        <dbReference type="SAM" id="MobiDB-lite"/>
    </source>
</evidence>
<feature type="region of interest" description="Disordered" evidence="1">
    <location>
        <begin position="30"/>
        <end position="56"/>
    </location>
</feature>
<dbReference type="OrthoDB" id="7744082at2"/>
<feature type="region of interest" description="Disordered" evidence="1">
    <location>
        <begin position="143"/>
        <end position="190"/>
    </location>
</feature>
<dbReference type="AlphaFoldDB" id="A0A1M6BUT8"/>
<organism evidence="2 3">
    <name type="scientific">Wenxinia saemankumensis</name>
    <dbReference type="NCBI Taxonomy" id="1447782"/>
    <lineage>
        <taxon>Bacteria</taxon>
        <taxon>Pseudomonadati</taxon>
        <taxon>Pseudomonadota</taxon>
        <taxon>Alphaproteobacteria</taxon>
        <taxon>Rhodobacterales</taxon>
        <taxon>Roseobacteraceae</taxon>
        <taxon>Wenxinia</taxon>
    </lineage>
</organism>
<protein>
    <submittedName>
        <fullName evidence="2">Uncharacterized protein</fullName>
    </submittedName>
</protein>
<sequence length="190" mass="19872">MSTSDDIKKTADDIGDKAKATAHDVVDAAKRTGREAVDSATAEATRRGNEAKSATAGEIRTVAEALRKAADDLQDGSYQEKTFGYLANNLADMSDRVESKDIGEIVEDLTYYARRNPVLFLGGAALLGFAVTRFGKATSRSTPYEAGYGTDRPATAQPQQTPGFASASPAGSPAAATTRGGAVHAPRTQV</sequence>
<gene>
    <name evidence="2" type="ORF">SAMN05444417_0860</name>
</gene>
<keyword evidence="3" id="KW-1185">Reference proteome</keyword>
<dbReference type="Proteomes" id="UP000184292">
    <property type="component" value="Unassembled WGS sequence"/>
</dbReference>
<accession>A0A1M6BUT8</accession>
<name>A0A1M6BUT8_9RHOB</name>
<reference evidence="2 3" key="1">
    <citation type="submission" date="2016-11" db="EMBL/GenBank/DDBJ databases">
        <authorList>
            <person name="Jaros S."/>
            <person name="Januszkiewicz K."/>
            <person name="Wedrychowicz H."/>
        </authorList>
    </citation>
    <scope>NUCLEOTIDE SEQUENCE [LARGE SCALE GENOMIC DNA]</scope>
    <source>
        <strain evidence="2 3">DSM 100565</strain>
    </source>
</reference>
<dbReference type="RefSeq" id="WP_073326602.1">
    <property type="nucleotide sequence ID" value="NZ_FQYO01000002.1"/>
</dbReference>
<feature type="compositionally biased region" description="Low complexity" evidence="1">
    <location>
        <begin position="161"/>
        <end position="182"/>
    </location>
</feature>